<feature type="non-terminal residue" evidence="1">
    <location>
        <position position="1"/>
    </location>
</feature>
<accession>U9UQ59</accession>
<evidence type="ECO:0000313" key="1">
    <source>
        <dbReference type="EMBL" id="ESA21862.1"/>
    </source>
</evidence>
<protein>
    <submittedName>
        <fullName evidence="1">Uncharacterized protein</fullName>
    </submittedName>
</protein>
<dbReference type="EMBL" id="KI276089">
    <property type="protein sequence ID" value="ESA21862.1"/>
    <property type="molecule type" value="Genomic_DNA"/>
</dbReference>
<organism evidence="1">
    <name type="scientific">Rhizophagus irregularis (strain DAOM 181602 / DAOM 197198 / MUCL 43194)</name>
    <name type="common">Arbuscular mycorrhizal fungus</name>
    <name type="synonym">Glomus intraradices</name>
    <dbReference type="NCBI Taxonomy" id="747089"/>
    <lineage>
        <taxon>Eukaryota</taxon>
        <taxon>Fungi</taxon>
        <taxon>Fungi incertae sedis</taxon>
        <taxon>Mucoromycota</taxon>
        <taxon>Glomeromycotina</taxon>
        <taxon>Glomeromycetes</taxon>
        <taxon>Glomerales</taxon>
        <taxon>Glomeraceae</taxon>
        <taxon>Rhizophagus</taxon>
    </lineage>
</organism>
<sequence>VYCESGESTTDDDAATSPAVSKCGVSKAWSTVTKEAGGISAASIERTEELQDEVTKSMISAHDTIAVKLDEDLFIFKSQPGQGRRVIKSLGRDKQSEVQCTIVQVERLEGGMQGASSFAIRLTGRCSIINRSFNKPGLSGIVTLAERFLYQLGRRALPRF</sequence>
<gene>
    <name evidence="1" type="ORF">GLOINDRAFT_1834</name>
</gene>
<name>U9UQ59_RHIID</name>
<dbReference type="HOGENOM" id="CLU_1656369_0_0_1"/>
<proteinExistence type="predicted"/>
<dbReference type="AlphaFoldDB" id="U9UQ59"/>
<reference evidence="1" key="1">
    <citation type="submission" date="2013-07" db="EMBL/GenBank/DDBJ databases">
        <title>The genome of an arbuscular mycorrhizal fungus provides insights into the evolution of the oldest plant symbiosis.</title>
        <authorList>
            <consortium name="DOE Joint Genome Institute"/>
            <person name="Tisserant E."/>
            <person name="Malbreil M."/>
            <person name="Kuo A."/>
            <person name="Kohler A."/>
            <person name="Symeonidi A."/>
            <person name="Balestrini R."/>
            <person name="Charron P."/>
            <person name="Duensing N."/>
            <person name="Frei-dit-Frey N."/>
            <person name="Gianinazzi-Pearson V."/>
            <person name="Gilbert B."/>
            <person name="Handa Y."/>
            <person name="Hijri M."/>
            <person name="Kaul R."/>
            <person name="Kawaguchi M."/>
            <person name="Krajinski F."/>
            <person name="Lammers P."/>
            <person name="Lapierre D."/>
            <person name="Masclaux F.G."/>
            <person name="Murat C."/>
            <person name="Morin E."/>
            <person name="Ndikumana S."/>
            <person name="Pagni M."/>
            <person name="Petitpierre D."/>
            <person name="Requena N."/>
            <person name="Rosikiewicz P."/>
            <person name="Riley R."/>
            <person name="Saito K."/>
            <person name="San Clemente H."/>
            <person name="Shapiro H."/>
            <person name="van Tuinen D."/>
            <person name="Becard G."/>
            <person name="Bonfante P."/>
            <person name="Paszkowski U."/>
            <person name="Shachar-Hill Y."/>
            <person name="Young J.P."/>
            <person name="Sanders I.R."/>
            <person name="Henrissat B."/>
            <person name="Rensing S.A."/>
            <person name="Grigoriev I.V."/>
            <person name="Corradi N."/>
            <person name="Roux C."/>
            <person name="Martin F."/>
        </authorList>
    </citation>
    <scope>NUCLEOTIDE SEQUENCE</scope>
    <source>
        <strain evidence="1">DAOM 197198</strain>
    </source>
</reference>